<protein>
    <submittedName>
        <fullName evidence="1">Uncharacterized protein</fullName>
    </submittedName>
</protein>
<sequence length="124" mass="14400">MSSNTANLPVMEYDWNDKRIREIAENIRHAQKAGWPDVLTYVYRGDDDIRRLSLRGIPRIQSRDEYPFASTLENEGSVWVGHASVEQQTAQRDLMNRFYRSNGAYQKGATFKFRVSVINYPVPT</sequence>
<dbReference type="EMBL" id="JBFRCH010000048">
    <property type="protein sequence ID" value="MEX3937269.1"/>
    <property type="molecule type" value="Genomic_DNA"/>
</dbReference>
<gene>
    <name evidence="1" type="ORF">AB4Y32_37000</name>
</gene>
<comment type="caution">
    <text evidence="1">The sequence shown here is derived from an EMBL/GenBank/DDBJ whole genome shotgun (WGS) entry which is preliminary data.</text>
</comment>
<dbReference type="Proteomes" id="UP001558850">
    <property type="component" value="Unassembled WGS sequence"/>
</dbReference>
<reference evidence="1" key="1">
    <citation type="submission" date="2024-07" db="EMBL/GenBank/DDBJ databases">
        <title>A survey of Mimosa microsymbionts across Brazilian biomes reveals a high diversity of Paraburkholderia nodulating endemic species, but also that Cupriavidus is common as a symbiont of widespread species.</title>
        <authorList>
            <person name="Rouws L."/>
            <person name="Barauna A."/>
            <person name="Beukes C."/>
            <person name="Rouws J.R.C."/>
            <person name="De Faria S.M."/>
            <person name="Gross E."/>
            <person name="Bueno Dos Reis Junior F."/>
            <person name="Simon M.F."/>
            <person name="Maluk M."/>
            <person name="Odee D.W."/>
            <person name="Kenicer G."/>
            <person name="Young J.P.W."/>
            <person name="Reis V.M."/>
            <person name="Zilli J."/>
            <person name="James E.K."/>
        </authorList>
    </citation>
    <scope>NUCLEOTIDE SEQUENCE</scope>
    <source>
        <strain evidence="1">EG181B</strain>
    </source>
</reference>
<evidence type="ECO:0000313" key="1">
    <source>
        <dbReference type="EMBL" id="MEX3937269.1"/>
    </source>
</evidence>
<proteinExistence type="predicted"/>
<evidence type="ECO:0000313" key="2">
    <source>
        <dbReference type="Proteomes" id="UP001558850"/>
    </source>
</evidence>
<name>A0ACC6UCA2_9BURK</name>
<organism evidence="1 2">
    <name type="scientific">Paraburkholderia phymatum</name>
    <dbReference type="NCBI Taxonomy" id="148447"/>
    <lineage>
        <taxon>Bacteria</taxon>
        <taxon>Pseudomonadati</taxon>
        <taxon>Pseudomonadota</taxon>
        <taxon>Betaproteobacteria</taxon>
        <taxon>Burkholderiales</taxon>
        <taxon>Burkholderiaceae</taxon>
        <taxon>Paraburkholderia</taxon>
    </lineage>
</organism>
<accession>A0ACC6UCA2</accession>
<keyword evidence="2" id="KW-1185">Reference proteome</keyword>